<comment type="caution">
    <text evidence="2">The sequence shown here is derived from an EMBL/GenBank/DDBJ whole genome shotgun (WGS) entry which is preliminary data.</text>
</comment>
<dbReference type="SUPFAM" id="SSF53335">
    <property type="entry name" value="S-adenosyl-L-methionine-dependent methyltransferases"/>
    <property type="match status" value="1"/>
</dbReference>
<dbReference type="EMBL" id="JAMXFF010000003">
    <property type="protein sequence ID" value="MCT7965402.1"/>
    <property type="molecule type" value="Genomic_DNA"/>
</dbReference>
<dbReference type="EC" id="2.4.-.-" evidence="2"/>
<accession>A0ABT2MLN4</accession>
<dbReference type="InterPro" id="IPR055259">
    <property type="entry name" value="YkvP/CgeB_Glyco_trans-like"/>
</dbReference>
<dbReference type="Proteomes" id="UP001525890">
    <property type="component" value="Unassembled WGS sequence"/>
</dbReference>
<name>A0ABT2MLN4_9CYAN</name>
<gene>
    <name evidence="2" type="ORF">NG799_03515</name>
</gene>
<keyword evidence="2" id="KW-0328">Glycosyltransferase</keyword>
<evidence type="ECO:0000313" key="2">
    <source>
        <dbReference type="EMBL" id="MCT7965402.1"/>
    </source>
</evidence>
<dbReference type="Pfam" id="PF13524">
    <property type="entry name" value="Glyco_trans_1_2"/>
    <property type="match status" value="1"/>
</dbReference>
<dbReference type="GO" id="GO:0016757">
    <property type="term" value="F:glycosyltransferase activity"/>
    <property type="evidence" value="ECO:0007669"/>
    <property type="project" value="UniProtKB-KW"/>
</dbReference>
<organism evidence="2 3">
    <name type="scientific">Laspinema palackyanum D2a</name>
    <dbReference type="NCBI Taxonomy" id="2953684"/>
    <lineage>
        <taxon>Bacteria</taxon>
        <taxon>Bacillati</taxon>
        <taxon>Cyanobacteriota</taxon>
        <taxon>Cyanophyceae</taxon>
        <taxon>Oscillatoriophycideae</taxon>
        <taxon>Oscillatoriales</taxon>
        <taxon>Laspinemataceae</taxon>
        <taxon>Laspinema</taxon>
        <taxon>Laspinema palackyanum</taxon>
    </lineage>
</organism>
<feature type="domain" description="Spore protein YkvP/CgeB glycosyl transferase-like" evidence="1">
    <location>
        <begin position="264"/>
        <end position="410"/>
    </location>
</feature>
<keyword evidence="3" id="KW-1185">Reference proteome</keyword>
<sequence length="726" mass="84209">MEIEPQARQTYTFLIERSPTPIYQRITRGFKDALETLGHKVLYFDPTQYQSDEEARKILFNSFETNEIDYCFLFSNSVILKSYIREIKQFVFEVIPSNLIFVYHDRSGCSFLVGQGGFKAYYQAVENVKDRSWHFCLECNDVIDLRLMGFERVYPIFHASEFGSDYAKDEKDYEYNISFVGHVLPSFAEIYKSTKEILKAPFFHRVAAEFWNRLVKHDRKTENYAHDLASQIVGSTSSLKFFEKKFYYVYVLGILTPFFRGELIQRINDEFEVDIVGGDPGYISGLAQNRNIEKNGVKYHPPTKDYAESQYIYENSKINLNITSLQFDEAVVNRVIDVGAAGGFILTDWKNDLKQVTSVHEEISYRTIEELNYKIDYYLTHETERQEIAEQLHQDVMSNYRYENVVRDMISKLNQMPSSESEVIRIDLGCGPRKAEGFVGVDIYDWEGVDVVADLTRQFPFQNNSIDEIRAYDVIEHLSDCIHTMNEIWRIGKPEALVDIWVPSTDGRGAFQDPTHVSFWNINSFKYYCNEFPAYLDLCRSYGFKGEYSLINLSQQESGDGGVHVRAILKVIKPESRKEGSVEDFVKNLKLRKVNLAIFIDWTQPEEAIREFLGDVLRSIATHPDREDMNLLVDVSNFPQECEISPEEIISEIALTLMLEENLDILNEGAEIFMLPRGSQMQWQAISSHVCGRIQWEHENANTLASLEMENMQLYDLTSFSSTVFK</sequence>
<dbReference type="RefSeq" id="WP_368005098.1">
    <property type="nucleotide sequence ID" value="NZ_JAMXFF010000003.1"/>
</dbReference>
<protein>
    <submittedName>
        <fullName evidence="2">Glycosyltransferase</fullName>
        <ecNumber evidence="2">2.4.-.-</ecNumber>
    </submittedName>
</protein>
<dbReference type="InterPro" id="IPR029063">
    <property type="entry name" value="SAM-dependent_MTases_sf"/>
</dbReference>
<keyword evidence="2" id="KW-0808">Transferase</keyword>
<evidence type="ECO:0000259" key="1">
    <source>
        <dbReference type="Pfam" id="PF13524"/>
    </source>
</evidence>
<evidence type="ECO:0000313" key="3">
    <source>
        <dbReference type="Proteomes" id="UP001525890"/>
    </source>
</evidence>
<dbReference type="Gene3D" id="3.40.50.150">
    <property type="entry name" value="Vaccinia Virus protein VP39"/>
    <property type="match status" value="1"/>
</dbReference>
<proteinExistence type="predicted"/>
<reference evidence="2 3" key="1">
    <citation type="journal article" date="2022" name="Front. Microbiol.">
        <title>High genomic differentiation and limited gene flow indicate recent cryptic speciation within the genus Laspinema (cyanobacteria).</title>
        <authorList>
            <person name="Stanojkovic A."/>
            <person name="Skoupy S."/>
            <person name="Skaloud P."/>
            <person name="Dvorak P."/>
        </authorList>
    </citation>
    <scope>NUCLEOTIDE SEQUENCE [LARGE SCALE GENOMIC DNA]</scope>
    <source>
        <strain evidence="2 3">D2a</strain>
    </source>
</reference>